<accession>A0AB33VJP8</accession>
<organism evidence="2 3">
    <name type="scientific">Ralstonia solanacearum (strain UW551)</name>
    <dbReference type="NCBI Taxonomy" id="342110"/>
    <lineage>
        <taxon>Bacteria</taxon>
        <taxon>Pseudomonadati</taxon>
        <taxon>Pseudomonadota</taxon>
        <taxon>Betaproteobacteria</taxon>
        <taxon>Burkholderiales</taxon>
        <taxon>Burkholderiaceae</taxon>
        <taxon>Ralstonia</taxon>
        <taxon>Ralstonia solanacearum species complex</taxon>
    </lineage>
</organism>
<comment type="caution">
    <text evidence="2">The sequence shown here is derived from an EMBL/GenBank/DDBJ whole genome shotgun (WGS) entry which is preliminary data.</text>
</comment>
<dbReference type="EMBL" id="AAKL01000001">
    <property type="protein sequence ID" value="EAP74798.1"/>
    <property type="molecule type" value="Genomic_DNA"/>
</dbReference>
<name>A0AB33VJP8_RALSU</name>
<proteinExistence type="predicted"/>
<protein>
    <submittedName>
        <fullName evidence="2">Uncharacterized protein</fullName>
    </submittedName>
</protein>
<dbReference type="Proteomes" id="UP000005933">
    <property type="component" value="Unassembled WGS sequence"/>
</dbReference>
<evidence type="ECO:0000256" key="1">
    <source>
        <dbReference type="SAM" id="MobiDB-lite"/>
    </source>
</evidence>
<evidence type="ECO:0000313" key="2">
    <source>
        <dbReference type="EMBL" id="EAP74798.1"/>
    </source>
</evidence>
<reference evidence="2 3" key="1">
    <citation type="journal article" date="2006" name="Mol. Plant Microbe Interact.">
        <title>Identification of open reading frames unique to a select agent: Ralstonia solanacearum race 3 biovar 2.</title>
        <authorList>
            <person name="Gabriel D.W."/>
            <person name="Allen C."/>
            <person name="Schell M."/>
            <person name="Denny T.P."/>
            <person name="Greenberg J.T."/>
            <person name="Duan Y.P."/>
            <person name="Flores-Cruz Z."/>
            <person name="Huang Q."/>
            <person name="Clifford J.M."/>
            <person name="Presting G."/>
            <person name="Gonzalez E.T."/>
            <person name="Reddy J."/>
            <person name="Elphinstone J."/>
            <person name="Swanson J."/>
            <person name="Yao J."/>
            <person name="Mulholland V."/>
            <person name="Liu L."/>
            <person name="Farmerie W."/>
            <person name="Patnaikuni M."/>
            <person name="Balogh B."/>
            <person name="Norman D."/>
            <person name="Alvarez A."/>
            <person name="Castillo J.A."/>
            <person name="Jones J."/>
            <person name="Saddler G."/>
            <person name="Walunas T."/>
            <person name="Zhukov A."/>
            <person name="Mikhailova N."/>
        </authorList>
    </citation>
    <scope>NUCLEOTIDE SEQUENCE [LARGE SCALE GENOMIC DNA]</scope>
    <source>
        <strain evidence="2 3">UW551</strain>
    </source>
</reference>
<feature type="region of interest" description="Disordered" evidence="1">
    <location>
        <begin position="34"/>
        <end position="55"/>
    </location>
</feature>
<dbReference type="AlphaFoldDB" id="A0AB33VJP8"/>
<sequence>MYRISGHGSWWFPREKPRGSGLYGLPHCLRRSSNRTDATLRAHGQPPKPRRPPRTHRALCAGFLTTARAGTGRPEIGKFTSTLRVRRSRFATRRLRHAGSR</sequence>
<evidence type="ECO:0000313" key="3">
    <source>
        <dbReference type="Proteomes" id="UP000005933"/>
    </source>
</evidence>
<gene>
    <name evidence="2" type="ORF">RRSL_04661</name>
</gene>